<dbReference type="SUPFAM" id="SSF53807">
    <property type="entry name" value="Helical backbone' metal receptor"/>
    <property type="match status" value="1"/>
</dbReference>
<accession>A0A1G8TL49</accession>
<dbReference type="InterPro" id="IPR006127">
    <property type="entry name" value="ZnuA-like"/>
</dbReference>
<dbReference type="GO" id="GO:0030001">
    <property type="term" value="P:metal ion transport"/>
    <property type="evidence" value="ECO:0007669"/>
    <property type="project" value="InterPro"/>
</dbReference>
<evidence type="ECO:0000256" key="3">
    <source>
        <dbReference type="ARBA" id="ARBA00022729"/>
    </source>
</evidence>
<dbReference type="PROSITE" id="PS51257">
    <property type="entry name" value="PROKAR_LIPOPROTEIN"/>
    <property type="match status" value="1"/>
</dbReference>
<dbReference type="PANTHER" id="PTHR42953:SF3">
    <property type="entry name" value="HIGH-AFFINITY ZINC UPTAKE SYSTEM PROTEIN ZNUA"/>
    <property type="match status" value="1"/>
</dbReference>
<dbReference type="PROSITE" id="PS51318">
    <property type="entry name" value="TAT"/>
    <property type="match status" value="1"/>
</dbReference>
<dbReference type="AlphaFoldDB" id="A0A1G8TL49"/>
<name>A0A1G8TL49_9EURY</name>
<dbReference type="RefSeq" id="WP_092699725.1">
    <property type="nucleotide sequence ID" value="NZ_FNFC01000003.1"/>
</dbReference>
<dbReference type="Proteomes" id="UP000198856">
    <property type="component" value="Unassembled WGS sequence"/>
</dbReference>
<evidence type="ECO:0000313" key="5">
    <source>
        <dbReference type="EMBL" id="SDJ42248.1"/>
    </source>
</evidence>
<dbReference type="Gene3D" id="3.40.50.1980">
    <property type="entry name" value="Nitrogenase molybdenum iron protein domain"/>
    <property type="match status" value="2"/>
</dbReference>
<organism evidence="5 6">
    <name type="scientific">Halovenus aranensis</name>
    <dbReference type="NCBI Taxonomy" id="890420"/>
    <lineage>
        <taxon>Archaea</taxon>
        <taxon>Methanobacteriati</taxon>
        <taxon>Methanobacteriota</taxon>
        <taxon>Stenosarchaea group</taxon>
        <taxon>Halobacteria</taxon>
        <taxon>Halobacteriales</taxon>
        <taxon>Haloarculaceae</taxon>
        <taxon>Halovenus</taxon>
    </lineage>
</organism>
<proteinExistence type="inferred from homology"/>
<evidence type="ECO:0000256" key="4">
    <source>
        <dbReference type="SAM" id="MobiDB-lite"/>
    </source>
</evidence>
<comment type="similarity">
    <text evidence="1">Belongs to the bacterial solute-binding protein 9 family.</text>
</comment>
<dbReference type="InterPro" id="IPR050492">
    <property type="entry name" value="Bact_metal-bind_prot9"/>
</dbReference>
<dbReference type="OrthoDB" id="50488at2157"/>
<evidence type="ECO:0000313" key="6">
    <source>
        <dbReference type="Proteomes" id="UP000198856"/>
    </source>
</evidence>
<dbReference type="InterPro" id="IPR006311">
    <property type="entry name" value="TAT_signal"/>
</dbReference>
<keyword evidence="2" id="KW-0813">Transport</keyword>
<keyword evidence="3" id="KW-0732">Signal</keyword>
<evidence type="ECO:0000256" key="1">
    <source>
        <dbReference type="ARBA" id="ARBA00011028"/>
    </source>
</evidence>
<dbReference type="EMBL" id="FNFC01000003">
    <property type="protein sequence ID" value="SDJ42248.1"/>
    <property type="molecule type" value="Genomic_DNA"/>
</dbReference>
<feature type="region of interest" description="Disordered" evidence="4">
    <location>
        <begin position="127"/>
        <end position="186"/>
    </location>
</feature>
<gene>
    <name evidence="5" type="ORF">SAMN05216226_103131</name>
</gene>
<sequence length="357" mass="37968">MEVTRRKLLSGVAGSAASGLLAGCVGGDSGNGSGATTAEASFFVFGDITTQVAGDTAEGSLLVPVGQHGHGWEPGASVRRDIREADLLVHGMAGFQPWVDNIKTDLEADDATVQAIDISRDVSLLEAGAGGHDHSGDGDHQGEDSDHHNGGEDGDHHGGENGHHDGGEGGDHHNDSDSERGMDPHFWMDPLRLKTAVDTVSEGLAEVDPGNEDTYAENAESLKGDLDDLHEQIETTVANASKNTLLVAGHNSFQYFSARYGVDVAALTNVSPDDRPTLSDRERAQEVIDRHGLQYICADPIESQQAATQLVEDTDAEEVLSLTAMPGLTDEWESEDWGYVEIMKNVNLPTLERVLDA</sequence>
<feature type="compositionally biased region" description="Basic and acidic residues" evidence="4">
    <location>
        <begin position="131"/>
        <end position="183"/>
    </location>
</feature>
<protein>
    <submittedName>
        <fullName evidence="5">Zinc transport system substrate-binding protein</fullName>
    </submittedName>
</protein>
<dbReference type="PANTHER" id="PTHR42953">
    <property type="entry name" value="HIGH-AFFINITY ZINC UPTAKE SYSTEM PROTEIN ZNUA-RELATED"/>
    <property type="match status" value="1"/>
</dbReference>
<reference evidence="5 6" key="1">
    <citation type="submission" date="2016-10" db="EMBL/GenBank/DDBJ databases">
        <authorList>
            <person name="de Groot N.N."/>
        </authorList>
    </citation>
    <scope>NUCLEOTIDE SEQUENCE [LARGE SCALE GENOMIC DNA]</scope>
    <source>
        <strain evidence="5 6">IBRC-M10015</strain>
    </source>
</reference>
<dbReference type="Pfam" id="PF01297">
    <property type="entry name" value="ZnuA"/>
    <property type="match status" value="1"/>
</dbReference>
<evidence type="ECO:0000256" key="2">
    <source>
        <dbReference type="ARBA" id="ARBA00022448"/>
    </source>
</evidence>
<dbReference type="GO" id="GO:0046872">
    <property type="term" value="F:metal ion binding"/>
    <property type="evidence" value="ECO:0007669"/>
    <property type="project" value="InterPro"/>
</dbReference>
<dbReference type="STRING" id="890420.SAMN05216226_103131"/>
<keyword evidence="6" id="KW-1185">Reference proteome</keyword>